<dbReference type="Pfam" id="PF00300">
    <property type="entry name" value="His_Phos_1"/>
    <property type="match status" value="1"/>
</dbReference>
<reference evidence="5 6" key="1">
    <citation type="submission" date="2019-03" db="EMBL/GenBank/DDBJ databases">
        <title>Genomic Encyclopedia of Type Strains, Phase IV (KMG-IV): sequencing the most valuable type-strain genomes for metagenomic binning, comparative biology and taxonomic classification.</title>
        <authorList>
            <person name="Goeker M."/>
        </authorList>
    </citation>
    <scope>NUCLEOTIDE SEQUENCE [LARGE SCALE GENOMIC DNA]</scope>
    <source>
        <strain evidence="5 6">DSM 19377</strain>
    </source>
</reference>
<feature type="active site" description="Proton donor/acceptor" evidence="3">
    <location>
        <position position="82"/>
    </location>
</feature>
<dbReference type="AlphaFoldDB" id="A0A4R2P9P6"/>
<dbReference type="InterPro" id="IPR013078">
    <property type="entry name" value="His_Pase_superF_clade-1"/>
</dbReference>
<dbReference type="OrthoDB" id="9783269at2"/>
<keyword evidence="1" id="KW-0324">Glycolysis</keyword>
<dbReference type="Gene3D" id="3.40.50.1240">
    <property type="entry name" value="Phosphoglycerate mutase-like"/>
    <property type="match status" value="1"/>
</dbReference>
<keyword evidence="6" id="KW-1185">Reference proteome</keyword>
<evidence type="ECO:0000256" key="4">
    <source>
        <dbReference type="PIRSR" id="PIRSR613078-2"/>
    </source>
</evidence>
<dbReference type="Proteomes" id="UP000295416">
    <property type="component" value="Unassembled WGS sequence"/>
</dbReference>
<keyword evidence="2" id="KW-0413">Isomerase</keyword>
<evidence type="ECO:0000313" key="6">
    <source>
        <dbReference type="Proteomes" id="UP000295416"/>
    </source>
</evidence>
<organism evidence="5 6">
    <name type="scientific">Scopulibacillus darangshiensis</name>
    <dbReference type="NCBI Taxonomy" id="442528"/>
    <lineage>
        <taxon>Bacteria</taxon>
        <taxon>Bacillati</taxon>
        <taxon>Bacillota</taxon>
        <taxon>Bacilli</taxon>
        <taxon>Bacillales</taxon>
        <taxon>Sporolactobacillaceae</taxon>
        <taxon>Scopulibacillus</taxon>
    </lineage>
</organism>
<accession>A0A4R2P9P6</accession>
<dbReference type="SUPFAM" id="SSF53254">
    <property type="entry name" value="Phosphoglycerate mutase-like"/>
    <property type="match status" value="1"/>
</dbReference>
<dbReference type="RefSeq" id="WP_132744574.1">
    <property type="nucleotide sequence ID" value="NZ_SLXK01000005.1"/>
</dbReference>
<feature type="active site" description="Tele-phosphohistidine intermediate" evidence="3">
    <location>
        <position position="9"/>
    </location>
</feature>
<protein>
    <submittedName>
        <fullName evidence="5">Phosphoglycerate mutase</fullName>
    </submittedName>
</protein>
<name>A0A4R2P9P6_9BACL</name>
<evidence type="ECO:0000313" key="5">
    <source>
        <dbReference type="EMBL" id="TCP30595.1"/>
    </source>
</evidence>
<comment type="caution">
    <text evidence="5">The sequence shown here is derived from an EMBL/GenBank/DDBJ whole genome shotgun (WGS) entry which is preliminary data.</text>
</comment>
<gene>
    <name evidence="5" type="ORF">EV207_105124</name>
</gene>
<dbReference type="PANTHER" id="PTHR48100:SF1">
    <property type="entry name" value="HISTIDINE PHOSPHATASE FAMILY PROTEIN-RELATED"/>
    <property type="match status" value="1"/>
</dbReference>
<dbReference type="GO" id="GO:0005737">
    <property type="term" value="C:cytoplasm"/>
    <property type="evidence" value="ECO:0007669"/>
    <property type="project" value="TreeGrafter"/>
</dbReference>
<dbReference type="SMART" id="SM00855">
    <property type="entry name" value="PGAM"/>
    <property type="match status" value="1"/>
</dbReference>
<evidence type="ECO:0000256" key="1">
    <source>
        <dbReference type="ARBA" id="ARBA00023152"/>
    </source>
</evidence>
<dbReference type="PANTHER" id="PTHR48100">
    <property type="entry name" value="BROAD-SPECIFICITY PHOSPHATASE YOR283W-RELATED"/>
    <property type="match status" value="1"/>
</dbReference>
<dbReference type="CDD" id="cd07067">
    <property type="entry name" value="HP_PGM_like"/>
    <property type="match status" value="1"/>
</dbReference>
<feature type="binding site" evidence="4">
    <location>
        <begin position="8"/>
        <end position="15"/>
    </location>
    <ligand>
        <name>substrate</name>
    </ligand>
</feature>
<proteinExistence type="predicted"/>
<dbReference type="InterPro" id="IPR029033">
    <property type="entry name" value="His_PPase_superfam"/>
</dbReference>
<dbReference type="InterPro" id="IPR050275">
    <property type="entry name" value="PGM_Phosphatase"/>
</dbReference>
<dbReference type="EMBL" id="SLXK01000005">
    <property type="protein sequence ID" value="TCP30595.1"/>
    <property type="molecule type" value="Genomic_DNA"/>
</dbReference>
<dbReference type="GO" id="GO:0016791">
    <property type="term" value="F:phosphatase activity"/>
    <property type="evidence" value="ECO:0007669"/>
    <property type="project" value="TreeGrafter"/>
</dbReference>
<feature type="binding site" evidence="4">
    <location>
        <position position="58"/>
    </location>
    <ligand>
        <name>substrate</name>
    </ligand>
</feature>
<evidence type="ECO:0000256" key="2">
    <source>
        <dbReference type="ARBA" id="ARBA00023235"/>
    </source>
</evidence>
<evidence type="ECO:0000256" key="3">
    <source>
        <dbReference type="PIRSR" id="PIRSR613078-1"/>
    </source>
</evidence>
<dbReference type="InterPro" id="IPR001345">
    <property type="entry name" value="PG/BPGM_mutase_AS"/>
</dbReference>
<sequence>MAKLYLTRHGETEWNVEGRMQGRQNSLLTKRGREQASWLSERLNNININLIISSPSARALETAEIIRGTRDIEIVQDEHFLEINVGDWEGCLKGDIEKKDPDKSLLFWTKPHLFKTTNGEDFYQVRERVLPWLKHILNEYQGQEVLIVTHAIVLKIILSYFNKTPLERLWEGPYIEGTSLTTVEISGEDWKISQCADTSHFKIVPMKL</sequence>
<dbReference type="PROSITE" id="PS00175">
    <property type="entry name" value="PG_MUTASE"/>
    <property type="match status" value="1"/>
</dbReference>
<feature type="binding site" evidence="4">
    <location>
        <position position="93"/>
    </location>
    <ligand>
        <name>substrate</name>
    </ligand>
</feature>